<dbReference type="SUPFAM" id="SSF48452">
    <property type="entry name" value="TPR-like"/>
    <property type="match status" value="1"/>
</dbReference>
<feature type="region of interest" description="Disordered" evidence="4">
    <location>
        <begin position="1058"/>
        <end position="1079"/>
    </location>
</feature>
<dbReference type="GO" id="GO:0034498">
    <property type="term" value="P:early endosome to Golgi transport"/>
    <property type="evidence" value="ECO:0007669"/>
    <property type="project" value="TreeGrafter"/>
</dbReference>
<comment type="subcellular location">
    <subcellularLocation>
        <location evidence="1">Golgi apparatus</location>
    </subcellularLocation>
</comment>
<dbReference type="InterPro" id="IPR056917">
    <property type="entry name" value="Ig_TRAPPC10"/>
</dbReference>
<dbReference type="AlphaFoldDB" id="A0A8S3YS33"/>
<feature type="domain" description="TRAPPC10/Trs130 N-terminal" evidence="7">
    <location>
        <begin position="1"/>
        <end position="276"/>
    </location>
</feature>
<evidence type="ECO:0000259" key="5">
    <source>
        <dbReference type="Pfam" id="PF11817"/>
    </source>
</evidence>
<dbReference type="InterPro" id="IPR056913">
    <property type="entry name" value="TRAPPC10/Trs130_N"/>
</dbReference>
<evidence type="ECO:0000313" key="9">
    <source>
        <dbReference type="EMBL" id="CAG5118255.1"/>
    </source>
</evidence>
<evidence type="ECO:0000259" key="8">
    <source>
        <dbReference type="Pfam" id="PF23604"/>
    </source>
</evidence>
<dbReference type="InterPro" id="IPR021773">
    <property type="entry name" value="TPC11"/>
</dbReference>
<dbReference type="Proteomes" id="UP000678393">
    <property type="component" value="Unassembled WGS sequence"/>
</dbReference>
<dbReference type="Pfam" id="PF12584">
    <property type="entry name" value="TRAPPC10"/>
    <property type="match status" value="1"/>
</dbReference>
<evidence type="ECO:0000259" key="6">
    <source>
        <dbReference type="Pfam" id="PF12584"/>
    </source>
</evidence>
<evidence type="ECO:0000256" key="4">
    <source>
        <dbReference type="SAM" id="MobiDB-lite"/>
    </source>
</evidence>
<evidence type="ECO:0000256" key="1">
    <source>
        <dbReference type="ARBA" id="ARBA00004555"/>
    </source>
</evidence>
<dbReference type="PANTHER" id="PTHR13251">
    <property type="entry name" value="EPILEPSY HOLOPROSENCEPHALY CANDIDATE 1/TMEM1"/>
    <property type="match status" value="1"/>
</dbReference>
<organism evidence="9 10">
    <name type="scientific">Candidula unifasciata</name>
    <dbReference type="NCBI Taxonomy" id="100452"/>
    <lineage>
        <taxon>Eukaryota</taxon>
        <taxon>Metazoa</taxon>
        <taxon>Spiralia</taxon>
        <taxon>Lophotrochozoa</taxon>
        <taxon>Mollusca</taxon>
        <taxon>Gastropoda</taxon>
        <taxon>Heterobranchia</taxon>
        <taxon>Euthyneura</taxon>
        <taxon>Panpulmonata</taxon>
        <taxon>Eupulmonata</taxon>
        <taxon>Stylommatophora</taxon>
        <taxon>Helicina</taxon>
        <taxon>Helicoidea</taxon>
        <taxon>Geomitridae</taxon>
        <taxon>Candidula</taxon>
    </lineage>
</organism>
<keyword evidence="2" id="KW-0813">Transport</keyword>
<sequence>SYGRAPRSIHLEASFVPYDPDILPGDEEKTLVSRPYFHIYWTDCDVEAYKQTVRDDITEWQSALKARNIPDWLIVIVSTDESKVKAKLLPRASVLDKVKGDFCSKYPERCIVLTDPNKLDSKSSESWSQLFQRLRNLLLQAFDRHLNRYEETMRSKREKRNEPGWNYFSYFIFQEELAFMLEMLGLKEDALIQYDELDAMFDQFVENFANGDTVQWLTPLVKPSLCWSGVSLARSLDLELRDAVKQNTASLLEFRNYLFSRQATLLFQMGRAWEVAQRAQNYLYNTVVEMRALEVEVPKGAMCCWVFLSCLEILRACEEHHVSQLDEKFALFTANLWDYAHKKLRELGHLCSLMPGLVPTSEQLSLVVDLVSGMRFSEESLSPTHQKPADKLRESLSSPESFKRHYLDMCEQAMGTYKYIGRFRSARMIGLELAEFYMKIKEPQKAENFLLDSIKMYQQEGWLYLADGTMVQLAECQKCLHNPGNYLKTACHIACSTHLSLDVRLQYFEETMKTLNLISDESSDRYEMRASQIFFIESITLGRVSVTLNDHQSVTVELYSNFPQPVTFNSLQISIKKCTESEALEFVQQQQPHVAKHKRQPSGTHIASDKIANFQPVTRQLPSQIDFHITIERNNKRLIACGIGCENAHKLLKRADSIPSSSTPTVCKDDYTHSFSLPSVTLQPGHNSVTLSTQMMEKGVFHLGQMCLSMKSLDLLKPLTSVGASFKVVSILPEFTLKPVDTEHFLSGIEQAAMLICKSGSSSLNEESTLSFSTSPYFSISSREDGKDVVLSPLSAHSTVEVPVLVYSSLKNEHNHSVVSKLGVTVDKWQKTFSQNVEFIQPFQATHRVYTSGKQKYIQVIIQGNASATFTLSEPRLEAPECRDVELVLLNKSDQILLVNHHQNVSLLWQLNSNIPLLPILDLTFTCSYSCPLDANPQPHEFDYSCSIQNFQTQYLLLYTVSSIEEDKACTTGETAILEIKIRQLLDLDLADTAKLAYCVKANGNVWAIGGKSSGVFTMKEGKHSIVLDVVPLQAGHLHFPMVTIYKYLDQIEDHTADDDGELADSDNDSAPLQPVPKTQRTVSQLSASSHFASHLVEFSPGQVYNESKNQQVHVYPCQTTGDIEVSIVQ</sequence>
<dbReference type="Pfam" id="PF11817">
    <property type="entry name" value="Foie-gras_1"/>
    <property type="match status" value="1"/>
</dbReference>
<dbReference type="GO" id="GO:0005829">
    <property type="term" value="C:cytosol"/>
    <property type="evidence" value="ECO:0007669"/>
    <property type="project" value="GOC"/>
</dbReference>
<gene>
    <name evidence="9" type="ORF">CUNI_LOCUS3813</name>
</gene>
<dbReference type="EMBL" id="CAJHNH020000521">
    <property type="protein sequence ID" value="CAG5118255.1"/>
    <property type="molecule type" value="Genomic_DNA"/>
</dbReference>
<accession>A0A8S3YS33</accession>
<protein>
    <recommendedName>
        <fullName evidence="11">Trafficking protein particle complex subunit 10</fullName>
    </recommendedName>
</protein>
<evidence type="ECO:0000256" key="2">
    <source>
        <dbReference type="ARBA" id="ARBA00022448"/>
    </source>
</evidence>
<dbReference type="PANTHER" id="PTHR13251:SF3">
    <property type="entry name" value="TRAFFICKING PROTEIN PARTICLE COMPLEX SUBUNIT 10"/>
    <property type="match status" value="1"/>
</dbReference>
<feature type="domain" description="Trafficking protein particle complex subunit 11" evidence="5">
    <location>
        <begin position="407"/>
        <end position="492"/>
    </location>
</feature>
<comment type="caution">
    <text evidence="9">The sequence shown here is derived from an EMBL/GenBank/DDBJ whole genome shotgun (WGS) entry which is preliminary data.</text>
</comment>
<dbReference type="Pfam" id="PF23604">
    <property type="entry name" value="Ig_TRAPPC10"/>
    <property type="match status" value="1"/>
</dbReference>
<proteinExistence type="predicted"/>
<keyword evidence="10" id="KW-1185">Reference proteome</keyword>
<dbReference type="OrthoDB" id="10256906at2759"/>
<dbReference type="InterPro" id="IPR022233">
    <property type="entry name" value="TRAPPC10/Trs130_C"/>
</dbReference>
<reference evidence="9" key="1">
    <citation type="submission" date="2021-04" db="EMBL/GenBank/DDBJ databases">
        <authorList>
            <consortium name="Molecular Ecology Group"/>
        </authorList>
    </citation>
    <scope>NUCLEOTIDE SEQUENCE</scope>
</reference>
<name>A0A8S3YS33_9EUPU</name>
<feature type="non-terminal residue" evidence="9">
    <location>
        <position position="1"/>
    </location>
</feature>
<feature type="domain" description="TRAPPC10 Ig-like" evidence="8">
    <location>
        <begin position="741"/>
        <end position="823"/>
    </location>
</feature>
<dbReference type="Pfam" id="PF23036">
    <property type="entry name" value="TRAPPC10_1st"/>
    <property type="match status" value="1"/>
</dbReference>
<keyword evidence="3" id="KW-0333">Golgi apparatus</keyword>
<evidence type="ECO:0000259" key="7">
    <source>
        <dbReference type="Pfam" id="PF23036"/>
    </source>
</evidence>
<dbReference type="GO" id="GO:0006891">
    <property type="term" value="P:intra-Golgi vesicle-mediated transport"/>
    <property type="evidence" value="ECO:0007669"/>
    <property type="project" value="TreeGrafter"/>
</dbReference>
<evidence type="ECO:0008006" key="11">
    <source>
        <dbReference type="Google" id="ProtNLM"/>
    </source>
</evidence>
<evidence type="ECO:0000256" key="3">
    <source>
        <dbReference type="ARBA" id="ARBA00023034"/>
    </source>
</evidence>
<evidence type="ECO:0000313" key="10">
    <source>
        <dbReference type="Proteomes" id="UP000678393"/>
    </source>
</evidence>
<dbReference type="GO" id="GO:1990071">
    <property type="term" value="C:TRAPPII protein complex"/>
    <property type="evidence" value="ECO:0007669"/>
    <property type="project" value="InterPro"/>
</dbReference>
<feature type="compositionally biased region" description="Acidic residues" evidence="4">
    <location>
        <begin position="1058"/>
        <end position="1068"/>
    </location>
</feature>
<feature type="domain" description="TRAPPC10/Trs130 C-terminal" evidence="6">
    <location>
        <begin position="958"/>
        <end position="1115"/>
    </location>
</feature>
<dbReference type="InterPro" id="IPR011990">
    <property type="entry name" value="TPR-like_helical_dom_sf"/>
</dbReference>
<dbReference type="InterPro" id="IPR045126">
    <property type="entry name" value="TRAPPC10/Trs130"/>
</dbReference>